<feature type="domain" description="MacB-like periplasmic core" evidence="9">
    <location>
        <begin position="25"/>
        <end position="246"/>
    </location>
</feature>
<accession>A0A1T4WKR4</accession>
<protein>
    <submittedName>
        <fullName evidence="10">Lipoprotein-releasing system permease protein</fullName>
    </submittedName>
</protein>
<dbReference type="PANTHER" id="PTHR30489">
    <property type="entry name" value="LIPOPROTEIN-RELEASING SYSTEM TRANSMEMBRANE PROTEIN LOLE"/>
    <property type="match status" value="1"/>
</dbReference>
<keyword evidence="6 7" id="KW-0472">Membrane</keyword>
<dbReference type="InterPro" id="IPR051447">
    <property type="entry name" value="Lipoprotein-release_system"/>
</dbReference>
<evidence type="ECO:0000256" key="2">
    <source>
        <dbReference type="ARBA" id="ARBA00005236"/>
    </source>
</evidence>
<feature type="transmembrane region" description="Helical" evidence="7">
    <location>
        <begin position="275"/>
        <end position="301"/>
    </location>
</feature>
<dbReference type="Proteomes" id="UP000190027">
    <property type="component" value="Unassembled WGS sequence"/>
</dbReference>
<evidence type="ECO:0000259" key="8">
    <source>
        <dbReference type="Pfam" id="PF02687"/>
    </source>
</evidence>
<keyword evidence="10" id="KW-0449">Lipoprotein</keyword>
<dbReference type="Pfam" id="PF02687">
    <property type="entry name" value="FtsX"/>
    <property type="match status" value="1"/>
</dbReference>
<sequence>MSLESFVAVRYLFALRRQSFISVISLFAVCGVALGVAALIVVLGVMNGFSKDLQSKILGVNADIVVGGGLGGVRDQDLLQQRLGEVPEVRGVTPFLYSEVMLSAPGGGVKGLALRGIDPDTAGDVLSLERDMVYGNLAALHTQDDIPGLVVGSQLADRFGLWNGATVYLLSPSGMQTAAGYSPKMLPFRVVGVFRTGLYEYDTSVAYSTIPATQELLGYPEGIISGLEIKVEDVYRAGDVAGQIRAVLGDAPLDVETWQDMNANLFAALKLEKTAMFIILAMIVLVGSFSIVTTLVMLVMQKTKDIAILMSMGAQIRSIRKIFMLQGTLIGAVGTLIGYSIGIPVALLLKKYQFIELPQNVYPVDYLPVRLEAFDLTCIGVAAFLLCFLATIYPAWRAAQLRPADALRYE</sequence>
<dbReference type="GO" id="GO:0044874">
    <property type="term" value="P:lipoprotein localization to outer membrane"/>
    <property type="evidence" value="ECO:0007669"/>
    <property type="project" value="TreeGrafter"/>
</dbReference>
<evidence type="ECO:0000313" key="10">
    <source>
        <dbReference type="EMBL" id="SKA77495.1"/>
    </source>
</evidence>
<comment type="subcellular location">
    <subcellularLocation>
        <location evidence="1">Cell membrane</location>
        <topology evidence="1">Multi-pass membrane protein</topology>
    </subcellularLocation>
</comment>
<dbReference type="RefSeq" id="WP_078716570.1">
    <property type="nucleotide sequence ID" value="NZ_FUYC01000003.1"/>
</dbReference>
<evidence type="ECO:0000256" key="7">
    <source>
        <dbReference type="SAM" id="Phobius"/>
    </source>
</evidence>
<comment type="similarity">
    <text evidence="2">Belongs to the ABC-4 integral membrane protein family. LolC/E subfamily.</text>
</comment>
<evidence type="ECO:0000256" key="4">
    <source>
        <dbReference type="ARBA" id="ARBA00022692"/>
    </source>
</evidence>
<feature type="transmembrane region" description="Helical" evidence="7">
    <location>
        <begin position="20"/>
        <end position="46"/>
    </location>
</feature>
<organism evidence="10 11">
    <name type="scientific">Paucidesulfovibrio gracilis DSM 16080</name>
    <dbReference type="NCBI Taxonomy" id="1121449"/>
    <lineage>
        <taxon>Bacteria</taxon>
        <taxon>Pseudomonadati</taxon>
        <taxon>Thermodesulfobacteriota</taxon>
        <taxon>Desulfovibrionia</taxon>
        <taxon>Desulfovibrionales</taxon>
        <taxon>Desulfovibrionaceae</taxon>
        <taxon>Paucidesulfovibrio</taxon>
    </lineage>
</organism>
<evidence type="ECO:0000256" key="1">
    <source>
        <dbReference type="ARBA" id="ARBA00004651"/>
    </source>
</evidence>
<evidence type="ECO:0000259" key="9">
    <source>
        <dbReference type="Pfam" id="PF12704"/>
    </source>
</evidence>
<keyword evidence="4 7" id="KW-0812">Transmembrane</keyword>
<reference evidence="10 11" key="1">
    <citation type="submission" date="2017-02" db="EMBL/GenBank/DDBJ databases">
        <authorList>
            <person name="Peterson S.W."/>
        </authorList>
    </citation>
    <scope>NUCLEOTIDE SEQUENCE [LARGE SCALE GENOMIC DNA]</scope>
    <source>
        <strain evidence="10 11">DSM 16080</strain>
    </source>
</reference>
<proteinExistence type="inferred from homology"/>
<feature type="transmembrane region" description="Helical" evidence="7">
    <location>
        <begin position="322"/>
        <end position="349"/>
    </location>
</feature>
<evidence type="ECO:0000256" key="6">
    <source>
        <dbReference type="ARBA" id="ARBA00023136"/>
    </source>
</evidence>
<dbReference type="STRING" id="1121449.SAMN02745704_00990"/>
<keyword evidence="11" id="KW-1185">Reference proteome</keyword>
<dbReference type="InterPro" id="IPR025857">
    <property type="entry name" value="MacB_PCD"/>
</dbReference>
<feature type="domain" description="ABC3 transporter permease C-terminal" evidence="8">
    <location>
        <begin position="277"/>
        <end position="401"/>
    </location>
</feature>
<name>A0A1T4WKR4_9BACT</name>
<dbReference type="Pfam" id="PF12704">
    <property type="entry name" value="MacB_PCD"/>
    <property type="match status" value="1"/>
</dbReference>
<dbReference type="InterPro" id="IPR003838">
    <property type="entry name" value="ABC3_permease_C"/>
</dbReference>
<evidence type="ECO:0000256" key="3">
    <source>
        <dbReference type="ARBA" id="ARBA00022475"/>
    </source>
</evidence>
<keyword evidence="5 7" id="KW-1133">Transmembrane helix</keyword>
<dbReference type="GO" id="GO:0098797">
    <property type="term" value="C:plasma membrane protein complex"/>
    <property type="evidence" value="ECO:0007669"/>
    <property type="project" value="TreeGrafter"/>
</dbReference>
<dbReference type="OrthoDB" id="9808461at2"/>
<dbReference type="PANTHER" id="PTHR30489:SF0">
    <property type="entry name" value="LIPOPROTEIN-RELEASING SYSTEM TRANSMEMBRANE PROTEIN LOLE"/>
    <property type="match status" value="1"/>
</dbReference>
<evidence type="ECO:0000256" key="5">
    <source>
        <dbReference type="ARBA" id="ARBA00022989"/>
    </source>
</evidence>
<evidence type="ECO:0000313" key="11">
    <source>
        <dbReference type="Proteomes" id="UP000190027"/>
    </source>
</evidence>
<gene>
    <name evidence="10" type="ORF">SAMN02745704_00990</name>
</gene>
<feature type="transmembrane region" description="Helical" evidence="7">
    <location>
        <begin position="369"/>
        <end position="393"/>
    </location>
</feature>
<keyword evidence="3" id="KW-1003">Cell membrane</keyword>
<dbReference type="EMBL" id="FUYC01000003">
    <property type="protein sequence ID" value="SKA77495.1"/>
    <property type="molecule type" value="Genomic_DNA"/>
</dbReference>
<dbReference type="AlphaFoldDB" id="A0A1T4WKR4"/>